<comment type="caution">
    <text evidence="6">The sequence shown here is derived from an EMBL/GenBank/DDBJ whole genome shotgun (WGS) entry which is preliminary data.</text>
</comment>
<dbReference type="PROSITE" id="PS50076">
    <property type="entry name" value="DNAJ_2"/>
    <property type="match status" value="1"/>
</dbReference>
<dbReference type="GO" id="GO:0006457">
    <property type="term" value="P:protein folding"/>
    <property type="evidence" value="ECO:0007669"/>
    <property type="project" value="UniProtKB-UniRule"/>
</dbReference>
<dbReference type="GO" id="GO:0051259">
    <property type="term" value="P:protein complex oligomerization"/>
    <property type="evidence" value="ECO:0007669"/>
    <property type="project" value="InterPro"/>
</dbReference>
<sequence length="172" mass="20146">MNYFELFGLPVEFGLDSQTLADTYRQLQMQFHPDKFASRPERERLQAVQRAAQINDAFTTLKHPLNRAEYLLSLQGIDIRAEQQTLKDPLFLMQQMEWREQLEEIPAVQDVFGAIMAFDRELQQASADFYAELEQQLGSSQWLDAADTVRKLKFMTKLHAELERLEDAQQEF</sequence>
<dbReference type="EMBL" id="MDKE01000001">
    <property type="protein sequence ID" value="OIN14420.1"/>
    <property type="molecule type" value="Genomic_DNA"/>
</dbReference>
<dbReference type="GO" id="GO:1990230">
    <property type="term" value="C:iron-sulfur cluster transfer complex"/>
    <property type="evidence" value="ECO:0007669"/>
    <property type="project" value="TreeGrafter"/>
</dbReference>
<dbReference type="Proteomes" id="UP000243073">
    <property type="component" value="Unassembled WGS sequence"/>
</dbReference>
<gene>
    <name evidence="4" type="primary">hscB</name>
    <name evidence="6" type="ORF">BFR47_07985</name>
</gene>
<evidence type="ECO:0000256" key="1">
    <source>
        <dbReference type="ARBA" id="ARBA00010476"/>
    </source>
</evidence>
<dbReference type="InterPro" id="IPR036386">
    <property type="entry name" value="HscB_C_sf"/>
</dbReference>
<dbReference type="STRING" id="1414654.BFR47_07985"/>
<evidence type="ECO:0000256" key="3">
    <source>
        <dbReference type="ARBA" id="ARBA00025596"/>
    </source>
</evidence>
<evidence type="ECO:0000313" key="6">
    <source>
        <dbReference type="EMBL" id="OIN14420.1"/>
    </source>
</evidence>
<organism evidence="6 7">
    <name type="scientific">Oceanisphaera psychrotolerans</name>
    <dbReference type="NCBI Taxonomy" id="1414654"/>
    <lineage>
        <taxon>Bacteria</taxon>
        <taxon>Pseudomonadati</taxon>
        <taxon>Pseudomonadota</taxon>
        <taxon>Gammaproteobacteria</taxon>
        <taxon>Aeromonadales</taxon>
        <taxon>Aeromonadaceae</taxon>
        <taxon>Oceanisphaera</taxon>
    </lineage>
</organism>
<reference evidence="6 7" key="1">
    <citation type="submission" date="2016-07" db="EMBL/GenBank/DDBJ databases">
        <title>Draft Genome Sequence of Oceanisphaera psychrotolerans, isolated from coastal sediment samples.</title>
        <authorList>
            <person name="Zhuo S."/>
            <person name="Ruan Z."/>
        </authorList>
    </citation>
    <scope>NUCLEOTIDE SEQUENCE [LARGE SCALE GENOMIC DNA]</scope>
    <source>
        <strain evidence="6 7">LAM-WHM-ZC</strain>
    </source>
</reference>
<dbReference type="NCBIfam" id="TIGR00714">
    <property type="entry name" value="hscB"/>
    <property type="match status" value="1"/>
</dbReference>
<feature type="domain" description="J" evidence="5">
    <location>
        <begin position="2"/>
        <end position="74"/>
    </location>
</feature>
<keyword evidence="7" id="KW-1185">Reference proteome</keyword>
<dbReference type="HAMAP" id="MF_00682">
    <property type="entry name" value="HscB"/>
    <property type="match status" value="1"/>
</dbReference>
<evidence type="ECO:0000256" key="4">
    <source>
        <dbReference type="HAMAP-Rule" id="MF_00682"/>
    </source>
</evidence>
<dbReference type="SUPFAM" id="SSF46565">
    <property type="entry name" value="Chaperone J-domain"/>
    <property type="match status" value="1"/>
</dbReference>
<accession>A0A1J4QJZ9</accession>
<dbReference type="Gene3D" id="1.20.1280.20">
    <property type="entry name" value="HscB, C-terminal domain"/>
    <property type="match status" value="1"/>
</dbReference>
<evidence type="ECO:0000313" key="7">
    <source>
        <dbReference type="Proteomes" id="UP000243073"/>
    </source>
</evidence>
<dbReference type="NCBIfam" id="NF003449">
    <property type="entry name" value="PRK05014.1"/>
    <property type="match status" value="1"/>
</dbReference>
<dbReference type="InterPro" id="IPR009073">
    <property type="entry name" value="HscB_oligo_C"/>
</dbReference>
<dbReference type="CDD" id="cd06257">
    <property type="entry name" value="DnaJ"/>
    <property type="match status" value="1"/>
</dbReference>
<dbReference type="GO" id="GO:0051087">
    <property type="term" value="F:protein-folding chaperone binding"/>
    <property type="evidence" value="ECO:0007669"/>
    <property type="project" value="InterPro"/>
</dbReference>
<dbReference type="GO" id="GO:0044571">
    <property type="term" value="P:[2Fe-2S] cluster assembly"/>
    <property type="evidence" value="ECO:0007669"/>
    <property type="project" value="InterPro"/>
</dbReference>
<dbReference type="Pfam" id="PF07743">
    <property type="entry name" value="HSCB_C"/>
    <property type="match status" value="1"/>
</dbReference>
<evidence type="ECO:0000259" key="5">
    <source>
        <dbReference type="PROSITE" id="PS50076"/>
    </source>
</evidence>
<proteinExistence type="inferred from homology"/>
<dbReference type="PANTHER" id="PTHR14021">
    <property type="entry name" value="IRON-SULFUR CLUSTER CO-CHAPERONE PROTEIN HSCB"/>
    <property type="match status" value="1"/>
</dbReference>
<dbReference type="GO" id="GO:0001671">
    <property type="term" value="F:ATPase activator activity"/>
    <property type="evidence" value="ECO:0007669"/>
    <property type="project" value="InterPro"/>
</dbReference>
<dbReference type="SUPFAM" id="SSF47144">
    <property type="entry name" value="HSC20 (HSCB), C-terminal oligomerisation domain"/>
    <property type="match status" value="1"/>
</dbReference>
<dbReference type="Pfam" id="PF00226">
    <property type="entry name" value="DnaJ"/>
    <property type="match status" value="1"/>
</dbReference>
<dbReference type="PANTHER" id="PTHR14021:SF15">
    <property type="entry name" value="IRON-SULFUR CLUSTER CO-CHAPERONE PROTEIN HSCB"/>
    <property type="match status" value="1"/>
</dbReference>
<dbReference type="InterPro" id="IPR004640">
    <property type="entry name" value="HscB"/>
</dbReference>
<dbReference type="InterPro" id="IPR001623">
    <property type="entry name" value="DnaJ_domain"/>
</dbReference>
<dbReference type="Gene3D" id="1.10.287.110">
    <property type="entry name" value="DnaJ domain"/>
    <property type="match status" value="1"/>
</dbReference>
<dbReference type="OrthoDB" id="287587at2"/>
<keyword evidence="2 4" id="KW-0143">Chaperone</keyword>
<dbReference type="RefSeq" id="WP_071471223.1">
    <property type="nucleotide sequence ID" value="NZ_MDKE01000001.1"/>
</dbReference>
<dbReference type="SMART" id="SM00271">
    <property type="entry name" value="DnaJ"/>
    <property type="match status" value="1"/>
</dbReference>
<comment type="subunit">
    <text evidence="4">Interacts with HscA and stimulates its ATPase activity.</text>
</comment>
<comment type="similarity">
    <text evidence="1 4">Belongs to the HscB family.</text>
</comment>
<comment type="function">
    <text evidence="3 4">Co-chaperone involved in the maturation of iron-sulfur cluster-containing proteins. Seems to help targeting proteins to be folded toward HscA.</text>
</comment>
<dbReference type="InterPro" id="IPR036869">
    <property type="entry name" value="J_dom_sf"/>
</dbReference>
<dbReference type="AlphaFoldDB" id="A0A1J4QJZ9"/>
<evidence type="ECO:0000256" key="2">
    <source>
        <dbReference type="ARBA" id="ARBA00023186"/>
    </source>
</evidence>
<protein>
    <recommendedName>
        <fullName evidence="4">Co-chaperone protein HscB homolog</fullName>
    </recommendedName>
</protein>
<name>A0A1J4QJZ9_9GAMM</name>